<dbReference type="CDD" id="cd02165">
    <property type="entry name" value="NMNAT"/>
    <property type="match status" value="1"/>
</dbReference>
<accession>A0A4V2UXA6</accession>
<evidence type="ECO:0000256" key="5">
    <source>
        <dbReference type="ARBA" id="ARBA00022679"/>
    </source>
</evidence>
<keyword evidence="14" id="KW-1185">Reference proteome</keyword>
<evidence type="ECO:0000256" key="9">
    <source>
        <dbReference type="ARBA" id="ARBA00023027"/>
    </source>
</evidence>
<gene>
    <name evidence="11" type="primary">nadD</name>
    <name evidence="13" type="ORF">EDC26_11784</name>
</gene>
<dbReference type="GO" id="GO:0004515">
    <property type="term" value="F:nicotinate-nucleotide adenylyltransferase activity"/>
    <property type="evidence" value="ECO:0007669"/>
    <property type="project" value="UniProtKB-UniRule"/>
</dbReference>
<name>A0A4V2UXA6_9BURK</name>
<dbReference type="EMBL" id="SMAJ01000017">
    <property type="protein sequence ID" value="TCT02808.1"/>
    <property type="molecule type" value="Genomic_DNA"/>
</dbReference>
<dbReference type="GO" id="GO:0005524">
    <property type="term" value="F:ATP binding"/>
    <property type="evidence" value="ECO:0007669"/>
    <property type="project" value="UniProtKB-KW"/>
</dbReference>
<keyword evidence="4 11" id="KW-0662">Pyridine nucleotide biosynthesis</keyword>
<sequence length="200" mass="21809">MAVKKIGLLGGSFDPVHLAHTALAETALNVLQLDELQLIPAANPWQRTPLQATGPQRLAMLTLAIKGLRGLSVNPIEIERGGSTYTIDTLRQLPPGAEYYWILGTDQLDNFCSWRSWEEIAQRVHLAVAQRPGTPAMAPAALAQRLDALGRKLLELPFEPMPVSATTIRQRLADGQPVQGMLNAAVAQFIAQCRLYQSAP</sequence>
<protein>
    <recommendedName>
        <fullName evidence="11">Probable nicotinate-nucleotide adenylyltransferase</fullName>
        <ecNumber evidence="11">2.7.7.18</ecNumber>
    </recommendedName>
    <alternativeName>
        <fullName evidence="11">Deamido-NAD(+) diphosphorylase</fullName>
    </alternativeName>
    <alternativeName>
        <fullName evidence="11">Deamido-NAD(+) pyrophosphorylase</fullName>
    </alternativeName>
    <alternativeName>
        <fullName evidence="11">Nicotinate mononucleotide adenylyltransferase</fullName>
        <shortName evidence="11">NaMN adenylyltransferase</shortName>
    </alternativeName>
</protein>
<evidence type="ECO:0000256" key="8">
    <source>
        <dbReference type="ARBA" id="ARBA00022840"/>
    </source>
</evidence>
<keyword evidence="5 11" id="KW-0808">Transferase</keyword>
<reference evidence="13 14" key="1">
    <citation type="submission" date="2019-03" db="EMBL/GenBank/DDBJ databases">
        <title>Genomic Encyclopedia of Type Strains, Phase IV (KMG-IV): sequencing the most valuable type-strain genomes for metagenomic binning, comparative biology and taxonomic classification.</title>
        <authorList>
            <person name="Goeker M."/>
        </authorList>
    </citation>
    <scope>NUCLEOTIDE SEQUENCE [LARGE SCALE GENOMIC DNA]</scope>
    <source>
        <strain evidence="13 14">DSM 24591</strain>
    </source>
</reference>
<dbReference type="Proteomes" id="UP000295525">
    <property type="component" value="Unassembled WGS sequence"/>
</dbReference>
<evidence type="ECO:0000259" key="12">
    <source>
        <dbReference type="Pfam" id="PF01467"/>
    </source>
</evidence>
<evidence type="ECO:0000256" key="7">
    <source>
        <dbReference type="ARBA" id="ARBA00022741"/>
    </source>
</evidence>
<dbReference type="Gene3D" id="3.40.50.620">
    <property type="entry name" value="HUPs"/>
    <property type="match status" value="1"/>
</dbReference>
<dbReference type="SUPFAM" id="SSF52374">
    <property type="entry name" value="Nucleotidylyl transferase"/>
    <property type="match status" value="1"/>
</dbReference>
<evidence type="ECO:0000256" key="2">
    <source>
        <dbReference type="ARBA" id="ARBA00005019"/>
    </source>
</evidence>
<evidence type="ECO:0000256" key="3">
    <source>
        <dbReference type="ARBA" id="ARBA00009014"/>
    </source>
</evidence>
<dbReference type="HAMAP" id="MF_00244">
    <property type="entry name" value="NaMN_adenylyltr"/>
    <property type="match status" value="1"/>
</dbReference>
<comment type="catalytic activity">
    <reaction evidence="10 11">
        <text>nicotinate beta-D-ribonucleotide + ATP + H(+) = deamido-NAD(+) + diphosphate</text>
        <dbReference type="Rhea" id="RHEA:22860"/>
        <dbReference type="ChEBI" id="CHEBI:15378"/>
        <dbReference type="ChEBI" id="CHEBI:30616"/>
        <dbReference type="ChEBI" id="CHEBI:33019"/>
        <dbReference type="ChEBI" id="CHEBI:57502"/>
        <dbReference type="ChEBI" id="CHEBI:58437"/>
        <dbReference type="EC" id="2.7.7.18"/>
    </reaction>
</comment>
<dbReference type="GO" id="GO:0009435">
    <property type="term" value="P:NAD+ biosynthetic process"/>
    <property type="evidence" value="ECO:0007669"/>
    <property type="project" value="UniProtKB-UniRule"/>
</dbReference>
<keyword evidence="8 11" id="KW-0067">ATP-binding</keyword>
<comment type="function">
    <text evidence="1 11">Catalyzes the reversible adenylation of nicotinate mononucleotide (NaMN) to nicotinic acid adenine dinucleotide (NaAD).</text>
</comment>
<comment type="similarity">
    <text evidence="3 11">Belongs to the NadD family.</text>
</comment>
<dbReference type="AlphaFoldDB" id="A0A4V2UXA6"/>
<feature type="domain" description="Cytidyltransferase-like" evidence="12">
    <location>
        <begin position="8"/>
        <end position="171"/>
    </location>
</feature>
<dbReference type="PANTHER" id="PTHR39321:SF3">
    <property type="entry name" value="PHOSPHOPANTETHEINE ADENYLYLTRANSFERASE"/>
    <property type="match status" value="1"/>
</dbReference>
<evidence type="ECO:0000313" key="13">
    <source>
        <dbReference type="EMBL" id="TCT02808.1"/>
    </source>
</evidence>
<evidence type="ECO:0000256" key="10">
    <source>
        <dbReference type="ARBA" id="ARBA00048721"/>
    </source>
</evidence>
<dbReference type="InterPro" id="IPR004821">
    <property type="entry name" value="Cyt_trans-like"/>
</dbReference>
<dbReference type="OrthoDB" id="5295945at2"/>
<evidence type="ECO:0000256" key="11">
    <source>
        <dbReference type="HAMAP-Rule" id="MF_00244"/>
    </source>
</evidence>
<dbReference type="PANTHER" id="PTHR39321">
    <property type="entry name" value="NICOTINATE-NUCLEOTIDE ADENYLYLTRANSFERASE-RELATED"/>
    <property type="match status" value="1"/>
</dbReference>
<organism evidence="13 14">
    <name type="scientific">Paralcaligenes ureilyticus</name>
    <dbReference type="NCBI Taxonomy" id="627131"/>
    <lineage>
        <taxon>Bacteria</taxon>
        <taxon>Pseudomonadati</taxon>
        <taxon>Pseudomonadota</taxon>
        <taxon>Betaproteobacteria</taxon>
        <taxon>Burkholderiales</taxon>
        <taxon>Alcaligenaceae</taxon>
        <taxon>Paralcaligenes</taxon>
    </lineage>
</organism>
<keyword evidence="6 11" id="KW-0548">Nucleotidyltransferase</keyword>
<evidence type="ECO:0000256" key="1">
    <source>
        <dbReference type="ARBA" id="ARBA00002324"/>
    </source>
</evidence>
<keyword evidence="9 11" id="KW-0520">NAD</keyword>
<dbReference type="InterPro" id="IPR005248">
    <property type="entry name" value="NadD/NMNAT"/>
</dbReference>
<dbReference type="RefSeq" id="WP_132584903.1">
    <property type="nucleotide sequence ID" value="NZ_SMAJ01000017.1"/>
</dbReference>
<dbReference type="NCBIfam" id="TIGR00482">
    <property type="entry name" value="nicotinate (nicotinamide) nucleotide adenylyltransferase"/>
    <property type="match status" value="1"/>
</dbReference>
<comment type="caution">
    <text evidence="13">The sequence shown here is derived from an EMBL/GenBank/DDBJ whole genome shotgun (WGS) entry which is preliminary data.</text>
</comment>
<dbReference type="Pfam" id="PF01467">
    <property type="entry name" value="CTP_transf_like"/>
    <property type="match status" value="1"/>
</dbReference>
<dbReference type="InterPro" id="IPR014729">
    <property type="entry name" value="Rossmann-like_a/b/a_fold"/>
</dbReference>
<keyword evidence="7 11" id="KW-0547">Nucleotide-binding</keyword>
<proteinExistence type="inferred from homology"/>
<dbReference type="EC" id="2.7.7.18" evidence="11"/>
<evidence type="ECO:0000313" key="14">
    <source>
        <dbReference type="Proteomes" id="UP000295525"/>
    </source>
</evidence>
<evidence type="ECO:0000256" key="6">
    <source>
        <dbReference type="ARBA" id="ARBA00022695"/>
    </source>
</evidence>
<dbReference type="UniPathway" id="UPA00253">
    <property type="reaction ID" value="UER00332"/>
</dbReference>
<evidence type="ECO:0000256" key="4">
    <source>
        <dbReference type="ARBA" id="ARBA00022642"/>
    </source>
</evidence>
<comment type="pathway">
    <text evidence="2 11">Cofactor biosynthesis; NAD(+) biosynthesis; deamido-NAD(+) from nicotinate D-ribonucleotide: step 1/1.</text>
</comment>